<accession>A0A850R9H0</accession>
<dbReference type="InterPro" id="IPR006143">
    <property type="entry name" value="RND_pump_MFP"/>
</dbReference>
<dbReference type="Pfam" id="PF25944">
    <property type="entry name" value="Beta-barrel_RND"/>
    <property type="match status" value="1"/>
</dbReference>
<dbReference type="Gene3D" id="2.40.30.170">
    <property type="match status" value="1"/>
</dbReference>
<dbReference type="Gene3D" id="1.10.287.470">
    <property type="entry name" value="Helix hairpin bin"/>
    <property type="match status" value="1"/>
</dbReference>
<dbReference type="AlphaFoldDB" id="A0A850R9H0"/>
<keyword evidence="8" id="KW-1185">Reference proteome</keyword>
<dbReference type="FunFam" id="2.40.420.20:FF:000001">
    <property type="entry name" value="Efflux RND transporter periplasmic adaptor subunit"/>
    <property type="match status" value="1"/>
</dbReference>
<dbReference type="Gene3D" id="2.40.420.20">
    <property type="match status" value="1"/>
</dbReference>
<dbReference type="Gene3D" id="2.40.50.100">
    <property type="match status" value="1"/>
</dbReference>
<proteinExistence type="inferred from homology"/>
<evidence type="ECO:0000313" key="7">
    <source>
        <dbReference type="EMBL" id="NVZ07847.1"/>
    </source>
</evidence>
<organism evidence="7 8">
    <name type="scientific">Allochromatium humboldtianum</name>
    <dbReference type="NCBI Taxonomy" id="504901"/>
    <lineage>
        <taxon>Bacteria</taxon>
        <taxon>Pseudomonadati</taxon>
        <taxon>Pseudomonadota</taxon>
        <taxon>Gammaproteobacteria</taxon>
        <taxon>Chromatiales</taxon>
        <taxon>Chromatiaceae</taxon>
        <taxon>Allochromatium</taxon>
    </lineage>
</organism>
<comment type="similarity">
    <text evidence="2">Belongs to the membrane fusion protein (MFP) (TC 8.A.1) family.</text>
</comment>
<evidence type="ECO:0000256" key="2">
    <source>
        <dbReference type="ARBA" id="ARBA00009477"/>
    </source>
</evidence>
<dbReference type="Proteomes" id="UP000592294">
    <property type="component" value="Unassembled WGS sequence"/>
</dbReference>
<evidence type="ECO:0000259" key="4">
    <source>
        <dbReference type="Pfam" id="PF25917"/>
    </source>
</evidence>
<dbReference type="Pfam" id="PF25876">
    <property type="entry name" value="HH_MFP_RND"/>
    <property type="match status" value="1"/>
</dbReference>
<evidence type="ECO:0000256" key="1">
    <source>
        <dbReference type="ARBA" id="ARBA00004519"/>
    </source>
</evidence>
<dbReference type="PANTHER" id="PTHR30158:SF3">
    <property type="entry name" value="MULTIDRUG EFFLUX PUMP SUBUNIT ACRA-RELATED"/>
    <property type="match status" value="1"/>
</dbReference>
<dbReference type="EMBL" id="JABZEO010000001">
    <property type="protein sequence ID" value="NVZ07847.1"/>
    <property type="molecule type" value="Genomic_DNA"/>
</dbReference>
<dbReference type="RefSeq" id="WP_176974649.1">
    <property type="nucleotide sequence ID" value="NZ_JABZEO010000001.1"/>
</dbReference>
<evidence type="ECO:0000259" key="5">
    <source>
        <dbReference type="Pfam" id="PF25944"/>
    </source>
</evidence>
<dbReference type="GO" id="GO:0005886">
    <property type="term" value="C:plasma membrane"/>
    <property type="evidence" value="ECO:0007669"/>
    <property type="project" value="UniProtKB-SubCell"/>
</dbReference>
<reference evidence="7 8" key="1">
    <citation type="submission" date="2020-06" db="EMBL/GenBank/DDBJ databases">
        <title>Whole-genome sequence of Allochromatium humboldtianum DSM 21881, type strain.</title>
        <authorList>
            <person name="Kyndt J.A."/>
            <person name="Meyer T.E."/>
        </authorList>
    </citation>
    <scope>NUCLEOTIDE SEQUENCE [LARGE SCALE GENOMIC DNA]</scope>
    <source>
        <strain evidence="7 8">DSM 21881</strain>
    </source>
</reference>
<dbReference type="GO" id="GO:0022857">
    <property type="term" value="F:transmembrane transporter activity"/>
    <property type="evidence" value="ECO:0007669"/>
    <property type="project" value="InterPro"/>
</dbReference>
<sequence length="411" mass="43355">MPAHAALPERRISPARSSSLLRLPPLISISARGFQGGVLSAALALALTGCEPATPTSAQREMPPPSVIAVAATTQSIEEEARFVGRVVAVDRVDLRARVEGFLKERRFQEGQAVAVGDVLYVIEPDQYQSVVEQREADLEKAKADSLNAAAQLARGLELLKQKNVAQSDVDKLQAAAVGAKAGIAQAQAALNAARLDLSYTKILAPISGRIGLSSLSVGSLVSPSSSDALATIVSSDPIYVQFPITQRDLLDARRRIASKGGDPSKVVLQVRLPDGKLYEHSGHLDFVDVTTDRTTDSVTLRAELPNPEGILIDGQYVGVVLQSGEPEAAILISQSALQVDQQGFYVLIVDAESKAQIRRVKTGPAKGAEIAVTQGLSAGDLVIVEGIQSVIPGQPVKAVPPQQAETEAQP</sequence>
<comment type="subcellular location">
    <subcellularLocation>
        <location evidence="1">Cell inner membrane</location>
        <topology evidence="1">Lipid-anchor</topology>
    </subcellularLocation>
</comment>
<dbReference type="Pfam" id="PF25917">
    <property type="entry name" value="BSH_RND"/>
    <property type="match status" value="1"/>
</dbReference>
<comment type="caution">
    <text evidence="7">The sequence shown here is derived from an EMBL/GenBank/DDBJ whole genome shotgun (WGS) entry which is preliminary data.</text>
</comment>
<protein>
    <submittedName>
        <fullName evidence="7">Efflux RND transporter periplasmic adaptor subunit</fullName>
    </submittedName>
</protein>
<feature type="domain" description="Multidrug resistance protein MdtA-like alpha-helical hairpin" evidence="3">
    <location>
        <begin position="133"/>
        <end position="201"/>
    </location>
</feature>
<evidence type="ECO:0000259" key="6">
    <source>
        <dbReference type="Pfam" id="PF25967"/>
    </source>
</evidence>
<dbReference type="InterPro" id="IPR058626">
    <property type="entry name" value="MdtA-like_b-barrel"/>
</dbReference>
<name>A0A850R9H0_9GAMM</name>
<feature type="domain" description="Multidrug resistance protein MdtA-like C-terminal permuted SH3" evidence="6">
    <location>
        <begin position="330"/>
        <end position="389"/>
    </location>
</feature>
<dbReference type="GO" id="GO:0046677">
    <property type="term" value="P:response to antibiotic"/>
    <property type="evidence" value="ECO:0007669"/>
    <property type="project" value="TreeGrafter"/>
</dbReference>
<dbReference type="PANTHER" id="PTHR30158">
    <property type="entry name" value="ACRA/E-RELATED COMPONENT OF DRUG EFFLUX TRANSPORTER"/>
    <property type="match status" value="1"/>
</dbReference>
<dbReference type="InterPro" id="IPR058624">
    <property type="entry name" value="MdtA-like_HH"/>
</dbReference>
<dbReference type="Pfam" id="PF25967">
    <property type="entry name" value="RND-MFP_C"/>
    <property type="match status" value="1"/>
</dbReference>
<feature type="domain" description="Multidrug resistance protein MdtA-like barrel-sandwich hybrid" evidence="4">
    <location>
        <begin position="92"/>
        <end position="233"/>
    </location>
</feature>
<dbReference type="NCBIfam" id="TIGR01730">
    <property type="entry name" value="RND_mfp"/>
    <property type="match status" value="1"/>
</dbReference>
<feature type="domain" description="Multidrug resistance protein MdtA-like beta-barrel" evidence="5">
    <location>
        <begin position="238"/>
        <end position="325"/>
    </location>
</feature>
<dbReference type="SUPFAM" id="SSF111369">
    <property type="entry name" value="HlyD-like secretion proteins"/>
    <property type="match status" value="1"/>
</dbReference>
<gene>
    <name evidence="7" type="ORF">HW932_01055</name>
</gene>
<dbReference type="InterPro" id="IPR058625">
    <property type="entry name" value="MdtA-like_BSH"/>
</dbReference>
<evidence type="ECO:0000313" key="8">
    <source>
        <dbReference type="Proteomes" id="UP000592294"/>
    </source>
</evidence>
<evidence type="ECO:0000259" key="3">
    <source>
        <dbReference type="Pfam" id="PF25876"/>
    </source>
</evidence>
<dbReference type="InterPro" id="IPR058627">
    <property type="entry name" value="MdtA-like_C"/>
</dbReference>